<dbReference type="InterPro" id="IPR001789">
    <property type="entry name" value="Sig_transdc_resp-reg_receiver"/>
</dbReference>
<dbReference type="Gene3D" id="1.10.3210.10">
    <property type="entry name" value="Hypothetical protein af1432"/>
    <property type="match status" value="1"/>
</dbReference>
<dbReference type="PANTHER" id="PTHR44591:SF19">
    <property type="entry name" value="TWO-COMPONENT RESPONSE REGULATOR-RELATED"/>
    <property type="match status" value="1"/>
</dbReference>
<feature type="modified residue" description="4-aspartylphosphate" evidence="2">
    <location>
        <position position="57"/>
    </location>
</feature>
<gene>
    <name evidence="4" type="ORF">AUP42_15390</name>
</gene>
<keyword evidence="4" id="KW-0378">Hydrolase</keyword>
<dbReference type="AlphaFoldDB" id="A0A154L868"/>
<comment type="caution">
    <text evidence="4">The sequence shown here is derived from an EMBL/GenBank/DDBJ whole genome shotgun (WGS) entry which is preliminary data.</text>
</comment>
<dbReference type="CDD" id="cd17569">
    <property type="entry name" value="REC_HupR-like"/>
    <property type="match status" value="1"/>
</dbReference>
<dbReference type="SUPFAM" id="SSF52172">
    <property type="entry name" value="CheY-like"/>
    <property type="match status" value="1"/>
</dbReference>
<evidence type="ECO:0000259" key="3">
    <source>
        <dbReference type="PROSITE" id="PS50110"/>
    </source>
</evidence>
<keyword evidence="1 2" id="KW-0597">Phosphoprotein</keyword>
<dbReference type="Proteomes" id="UP000076335">
    <property type="component" value="Unassembled WGS sequence"/>
</dbReference>
<feature type="domain" description="Response regulatory" evidence="3">
    <location>
        <begin position="6"/>
        <end position="121"/>
    </location>
</feature>
<proteinExistence type="predicted"/>
<dbReference type="OrthoDB" id="9803649at2"/>
<dbReference type="InterPro" id="IPR011006">
    <property type="entry name" value="CheY-like_superfamily"/>
</dbReference>
<dbReference type="InterPro" id="IPR013976">
    <property type="entry name" value="HDOD"/>
</dbReference>
<dbReference type="SUPFAM" id="SSF109604">
    <property type="entry name" value="HD-domain/PDEase-like"/>
    <property type="match status" value="1"/>
</dbReference>
<organism evidence="4 5">
    <name type="scientific">Thalassospira lucentensis</name>
    <dbReference type="NCBI Taxonomy" id="168935"/>
    <lineage>
        <taxon>Bacteria</taxon>
        <taxon>Pseudomonadati</taxon>
        <taxon>Pseudomonadota</taxon>
        <taxon>Alphaproteobacteria</taxon>
        <taxon>Rhodospirillales</taxon>
        <taxon>Thalassospiraceae</taxon>
        <taxon>Thalassospira</taxon>
    </lineage>
</organism>
<evidence type="ECO:0000313" key="5">
    <source>
        <dbReference type="Proteomes" id="UP000076335"/>
    </source>
</evidence>
<dbReference type="Pfam" id="PF08668">
    <property type="entry name" value="HDOD"/>
    <property type="match status" value="1"/>
</dbReference>
<dbReference type="SMART" id="SM00448">
    <property type="entry name" value="REC"/>
    <property type="match status" value="1"/>
</dbReference>
<dbReference type="Gene3D" id="3.40.50.2300">
    <property type="match status" value="1"/>
</dbReference>
<dbReference type="GO" id="GO:0016787">
    <property type="term" value="F:hydrolase activity"/>
    <property type="evidence" value="ECO:0007669"/>
    <property type="project" value="UniProtKB-KW"/>
</dbReference>
<evidence type="ECO:0000256" key="1">
    <source>
        <dbReference type="ARBA" id="ARBA00022553"/>
    </source>
</evidence>
<accession>A0A154L868</accession>
<protein>
    <submittedName>
        <fullName evidence="4">Metal-dependent hydrolase</fullName>
    </submittedName>
</protein>
<evidence type="ECO:0000313" key="4">
    <source>
        <dbReference type="EMBL" id="KZB66907.1"/>
    </source>
</evidence>
<dbReference type="EMBL" id="LPVY01000005">
    <property type="protein sequence ID" value="KZB66907.1"/>
    <property type="molecule type" value="Genomic_DNA"/>
</dbReference>
<dbReference type="Pfam" id="PF00072">
    <property type="entry name" value="Response_reg"/>
    <property type="match status" value="1"/>
</dbReference>
<evidence type="ECO:0000256" key="2">
    <source>
        <dbReference type="PROSITE-ProRule" id="PRU00169"/>
    </source>
</evidence>
<dbReference type="GO" id="GO:0000160">
    <property type="term" value="P:phosphorelay signal transduction system"/>
    <property type="evidence" value="ECO:0007669"/>
    <property type="project" value="InterPro"/>
</dbReference>
<dbReference type="InterPro" id="IPR050595">
    <property type="entry name" value="Bact_response_regulator"/>
</dbReference>
<dbReference type="PANTHER" id="PTHR44591">
    <property type="entry name" value="STRESS RESPONSE REGULATOR PROTEIN 1"/>
    <property type="match status" value="1"/>
</dbReference>
<name>A0A154L868_9PROT</name>
<reference evidence="4 5" key="1">
    <citation type="submission" date="2015-12" db="EMBL/GenBank/DDBJ databases">
        <title>Genome sequence of Thalassospira lucentensis MCCC 1A02072.</title>
        <authorList>
            <person name="Lu L."/>
            <person name="Lai Q."/>
            <person name="Shao Z."/>
            <person name="Qian P."/>
        </authorList>
    </citation>
    <scope>NUCLEOTIDE SEQUENCE [LARGE SCALE GENOMIC DNA]</scope>
    <source>
        <strain evidence="4 5">MCCC 1A02072</strain>
    </source>
</reference>
<dbReference type="PROSITE" id="PS50110">
    <property type="entry name" value="RESPONSE_REGULATORY"/>
    <property type="match status" value="1"/>
</dbReference>
<sequence>MPENVSVLFVDDDPNVLSGLRRRIMSKRPDWKLRFCTSGAEALKNLDLQGADVIVSDMRMPEMDGAELLRTVARKYPDTARILLSGYSDEKAIQSGSAATHHFLMKPCSDQDVIHAIERGLILRNYLRDPLLIDILYRMSATLLWPPVFQRLHTILQHKGQSSEKELLEFSRDKPGFIDLAHELARREKLILPTDTPDMVALIDLFGPESIKALCVIWAVHGQQTGFTLDNIEQAIHRSLVLGQMSAEIARLDGLSHETIDIVRAAAILCHVGLNIMEQVIPEKVAASRDHADRDHCDIISAEVGSIGVSHPGVSACLAALWGFKHEVIEDIAFHHRPEAAPTQNSRSLLIVYAAQHFARKFGRDSDDRTSKYDRAASFIARCNAQQKWASWEQHCASLRDSLPLAI</sequence>
<dbReference type="RefSeq" id="WP_062950298.1">
    <property type="nucleotide sequence ID" value="NZ_LPVY01000005.1"/>
</dbReference>